<keyword evidence="10" id="KW-0067">ATP-binding</keyword>
<dbReference type="SMART" id="SM00091">
    <property type="entry name" value="PAS"/>
    <property type="match status" value="2"/>
</dbReference>
<dbReference type="FunFam" id="3.30.565.10:FF:000023">
    <property type="entry name" value="PAS domain-containing sensor histidine kinase"/>
    <property type="match status" value="1"/>
</dbReference>
<dbReference type="GO" id="GO:0005886">
    <property type="term" value="C:plasma membrane"/>
    <property type="evidence" value="ECO:0007669"/>
    <property type="project" value="UniProtKB-SubCell"/>
</dbReference>
<evidence type="ECO:0000256" key="12">
    <source>
        <dbReference type="ARBA" id="ARBA00023136"/>
    </source>
</evidence>
<dbReference type="PANTHER" id="PTHR45453">
    <property type="entry name" value="PHOSPHATE REGULON SENSOR PROTEIN PHOR"/>
    <property type="match status" value="1"/>
</dbReference>
<feature type="domain" description="Histidine kinase" evidence="14">
    <location>
        <begin position="417"/>
        <end position="637"/>
    </location>
</feature>
<dbReference type="InterPro" id="IPR005467">
    <property type="entry name" value="His_kinase_dom"/>
</dbReference>
<dbReference type="InterPro" id="IPR031621">
    <property type="entry name" value="HisKA_7TM"/>
</dbReference>
<dbReference type="AlphaFoldDB" id="A0A1G1WCK8"/>
<dbReference type="PANTHER" id="PTHR45453:SF1">
    <property type="entry name" value="PHOSPHATE REGULON SENSOR PROTEIN PHOR"/>
    <property type="match status" value="1"/>
</dbReference>
<dbReference type="InterPro" id="IPR000700">
    <property type="entry name" value="PAS-assoc_C"/>
</dbReference>
<feature type="transmembrane region" description="Helical" evidence="13">
    <location>
        <begin position="98"/>
        <end position="120"/>
    </location>
</feature>
<proteinExistence type="predicted"/>
<keyword evidence="13" id="KW-0812">Transmembrane</keyword>
<dbReference type="GO" id="GO:0016036">
    <property type="term" value="P:cellular response to phosphate starvation"/>
    <property type="evidence" value="ECO:0007669"/>
    <property type="project" value="TreeGrafter"/>
</dbReference>
<evidence type="ECO:0000256" key="1">
    <source>
        <dbReference type="ARBA" id="ARBA00000085"/>
    </source>
</evidence>
<dbReference type="GO" id="GO:0004721">
    <property type="term" value="F:phosphoprotein phosphatase activity"/>
    <property type="evidence" value="ECO:0007669"/>
    <property type="project" value="TreeGrafter"/>
</dbReference>
<dbReference type="InterPro" id="IPR000014">
    <property type="entry name" value="PAS"/>
</dbReference>
<feature type="transmembrane region" description="Helical" evidence="13">
    <location>
        <begin position="61"/>
        <end position="86"/>
    </location>
</feature>
<feature type="transmembrane region" description="Helical" evidence="13">
    <location>
        <begin position="126"/>
        <end position="145"/>
    </location>
</feature>
<feature type="domain" description="PAC" evidence="16">
    <location>
        <begin position="229"/>
        <end position="281"/>
    </location>
</feature>
<feature type="domain" description="PAS" evidence="15">
    <location>
        <begin position="282"/>
        <end position="355"/>
    </location>
</feature>
<dbReference type="InterPro" id="IPR035965">
    <property type="entry name" value="PAS-like_dom_sf"/>
</dbReference>
<evidence type="ECO:0000259" key="16">
    <source>
        <dbReference type="PROSITE" id="PS50113"/>
    </source>
</evidence>
<dbReference type="Pfam" id="PF00512">
    <property type="entry name" value="HisKA"/>
    <property type="match status" value="1"/>
</dbReference>
<dbReference type="STRING" id="1802595.A2134_01365"/>
<evidence type="ECO:0000256" key="9">
    <source>
        <dbReference type="ARBA" id="ARBA00022777"/>
    </source>
</evidence>
<evidence type="ECO:0000313" key="17">
    <source>
        <dbReference type="EMBL" id="OGY25428.1"/>
    </source>
</evidence>
<feature type="domain" description="PAS" evidence="15">
    <location>
        <begin position="154"/>
        <end position="210"/>
    </location>
</feature>
<dbReference type="Gene3D" id="3.30.565.10">
    <property type="entry name" value="Histidine kinase-like ATPase, C-terminal domain"/>
    <property type="match status" value="1"/>
</dbReference>
<evidence type="ECO:0000259" key="15">
    <source>
        <dbReference type="PROSITE" id="PS50112"/>
    </source>
</evidence>
<dbReference type="InterPro" id="IPR004358">
    <property type="entry name" value="Sig_transdc_His_kin-like_C"/>
</dbReference>
<dbReference type="GO" id="GO:0005524">
    <property type="term" value="F:ATP binding"/>
    <property type="evidence" value="ECO:0007669"/>
    <property type="project" value="UniProtKB-KW"/>
</dbReference>
<dbReference type="CDD" id="cd00130">
    <property type="entry name" value="PAS"/>
    <property type="match status" value="2"/>
</dbReference>
<comment type="catalytic activity">
    <reaction evidence="1">
        <text>ATP + protein L-histidine = ADP + protein N-phospho-L-histidine.</text>
        <dbReference type="EC" id="2.7.13.3"/>
    </reaction>
</comment>
<dbReference type="EC" id="2.7.13.3" evidence="4"/>
<dbReference type="InterPro" id="IPR003661">
    <property type="entry name" value="HisK_dim/P_dom"/>
</dbReference>
<accession>A0A1G1WCK8</accession>
<dbReference type="Pfam" id="PF16927">
    <property type="entry name" value="HisKA_7TM"/>
    <property type="match status" value="1"/>
</dbReference>
<dbReference type="Pfam" id="PF02518">
    <property type="entry name" value="HATPase_c"/>
    <property type="match status" value="1"/>
</dbReference>
<evidence type="ECO:0000256" key="3">
    <source>
        <dbReference type="ARBA" id="ARBA00004314"/>
    </source>
</evidence>
<dbReference type="GO" id="GO:0000155">
    <property type="term" value="F:phosphorelay sensor kinase activity"/>
    <property type="evidence" value="ECO:0007669"/>
    <property type="project" value="InterPro"/>
</dbReference>
<keyword evidence="13" id="KW-1133">Transmembrane helix</keyword>
<dbReference type="Pfam" id="PF13426">
    <property type="entry name" value="PAS_9"/>
    <property type="match status" value="2"/>
</dbReference>
<keyword evidence="9" id="KW-0418">Kinase</keyword>
<comment type="subcellular location">
    <subcellularLocation>
        <location evidence="2">Cell membrane</location>
    </subcellularLocation>
    <subcellularLocation>
        <location evidence="3">Membrane raft</location>
        <topology evidence="3">Multi-pass membrane protein</topology>
    </subcellularLocation>
</comment>
<dbReference type="SUPFAM" id="SSF55785">
    <property type="entry name" value="PYP-like sensor domain (PAS domain)"/>
    <property type="match status" value="2"/>
</dbReference>
<dbReference type="PRINTS" id="PR00344">
    <property type="entry name" value="BCTRLSENSOR"/>
</dbReference>
<evidence type="ECO:0000256" key="8">
    <source>
        <dbReference type="ARBA" id="ARBA00022741"/>
    </source>
</evidence>
<dbReference type="PROSITE" id="PS50109">
    <property type="entry name" value="HIS_KIN"/>
    <property type="match status" value="1"/>
</dbReference>
<keyword evidence="6" id="KW-0597">Phosphoprotein</keyword>
<dbReference type="SMART" id="SM00388">
    <property type="entry name" value="HisKA"/>
    <property type="match status" value="1"/>
</dbReference>
<protein>
    <recommendedName>
        <fullName evidence="4">histidine kinase</fullName>
        <ecNumber evidence="4">2.7.13.3</ecNumber>
    </recommendedName>
</protein>
<dbReference type="GO" id="GO:0045121">
    <property type="term" value="C:membrane raft"/>
    <property type="evidence" value="ECO:0007669"/>
    <property type="project" value="UniProtKB-SubCell"/>
</dbReference>
<dbReference type="CDD" id="cd00082">
    <property type="entry name" value="HisKA"/>
    <property type="match status" value="1"/>
</dbReference>
<comment type="caution">
    <text evidence="17">The sequence shown here is derived from an EMBL/GenBank/DDBJ whole genome shotgun (WGS) entry which is preliminary data.</text>
</comment>
<evidence type="ECO:0000256" key="13">
    <source>
        <dbReference type="SAM" id="Phobius"/>
    </source>
</evidence>
<dbReference type="EMBL" id="MHCR01000015">
    <property type="protein sequence ID" value="OGY25428.1"/>
    <property type="molecule type" value="Genomic_DNA"/>
</dbReference>
<dbReference type="SMART" id="SM00387">
    <property type="entry name" value="HATPase_c"/>
    <property type="match status" value="1"/>
</dbReference>
<evidence type="ECO:0000256" key="11">
    <source>
        <dbReference type="ARBA" id="ARBA00023012"/>
    </source>
</evidence>
<organism evidence="17 18">
    <name type="scientific">Candidatus Woykebacteria bacterium RBG_16_39_9b</name>
    <dbReference type="NCBI Taxonomy" id="1802595"/>
    <lineage>
        <taxon>Bacteria</taxon>
        <taxon>Candidatus Woykeibacteriota</taxon>
    </lineage>
</organism>
<dbReference type="FunFam" id="1.10.287.130:FF:000001">
    <property type="entry name" value="Two-component sensor histidine kinase"/>
    <property type="match status" value="1"/>
</dbReference>
<dbReference type="InterPro" id="IPR036097">
    <property type="entry name" value="HisK_dim/P_sf"/>
</dbReference>
<dbReference type="CDD" id="cd00075">
    <property type="entry name" value="HATPase"/>
    <property type="match status" value="1"/>
</dbReference>
<evidence type="ECO:0000256" key="6">
    <source>
        <dbReference type="ARBA" id="ARBA00022553"/>
    </source>
</evidence>
<dbReference type="SUPFAM" id="SSF47384">
    <property type="entry name" value="Homodimeric domain of signal transducing histidine kinase"/>
    <property type="match status" value="1"/>
</dbReference>
<dbReference type="InterPro" id="IPR050351">
    <property type="entry name" value="BphY/WalK/GraS-like"/>
</dbReference>
<evidence type="ECO:0000256" key="10">
    <source>
        <dbReference type="ARBA" id="ARBA00022840"/>
    </source>
</evidence>
<keyword evidence="7" id="KW-0808">Transferase</keyword>
<dbReference type="InterPro" id="IPR001610">
    <property type="entry name" value="PAC"/>
</dbReference>
<keyword evidence="8" id="KW-0547">Nucleotide-binding</keyword>
<evidence type="ECO:0000256" key="2">
    <source>
        <dbReference type="ARBA" id="ARBA00004236"/>
    </source>
</evidence>
<evidence type="ECO:0000256" key="5">
    <source>
        <dbReference type="ARBA" id="ARBA00022475"/>
    </source>
</evidence>
<reference evidence="17 18" key="1">
    <citation type="journal article" date="2016" name="Nat. Commun.">
        <title>Thousands of microbial genomes shed light on interconnected biogeochemical processes in an aquifer system.</title>
        <authorList>
            <person name="Anantharaman K."/>
            <person name="Brown C.T."/>
            <person name="Hug L.A."/>
            <person name="Sharon I."/>
            <person name="Castelle C.J."/>
            <person name="Probst A.J."/>
            <person name="Thomas B.C."/>
            <person name="Singh A."/>
            <person name="Wilkins M.J."/>
            <person name="Karaoz U."/>
            <person name="Brodie E.L."/>
            <person name="Williams K.H."/>
            <person name="Hubbard S.S."/>
            <person name="Banfield J.F."/>
        </authorList>
    </citation>
    <scope>NUCLEOTIDE SEQUENCE [LARGE SCALE GENOMIC DNA]</scope>
</reference>
<keyword evidence="11" id="KW-0902">Two-component regulatory system</keyword>
<evidence type="ECO:0000259" key="14">
    <source>
        <dbReference type="PROSITE" id="PS50109"/>
    </source>
</evidence>
<dbReference type="Gene3D" id="3.30.450.20">
    <property type="entry name" value="PAS domain"/>
    <property type="match status" value="2"/>
</dbReference>
<dbReference type="Proteomes" id="UP000178162">
    <property type="component" value="Unassembled WGS sequence"/>
</dbReference>
<keyword evidence="12 13" id="KW-0472">Membrane</keyword>
<dbReference type="SMART" id="SM00086">
    <property type="entry name" value="PAC"/>
    <property type="match status" value="2"/>
</dbReference>
<dbReference type="PROSITE" id="PS50113">
    <property type="entry name" value="PAC"/>
    <property type="match status" value="2"/>
</dbReference>
<dbReference type="InterPro" id="IPR003594">
    <property type="entry name" value="HATPase_dom"/>
</dbReference>
<gene>
    <name evidence="17" type="ORF">A2134_01365</name>
</gene>
<dbReference type="NCBIfam" id="TIGR00229">
    <property type="entry name" value="sensory_box"/>
    <property type="match status" value="2"/>
</dbReference>
<evidence type="ECO:0000256" key="4">
    <source>
        <dbReference type="ARBA" id="ARBA00012438"/>
    </source>
</evidence>
<sequence length="667" mass="74364">MAFTLVYIGNERFATSHIRQILLFGPSFLFLFLGWNTNLINNRNIGQFHEIYYGWNSPSAPLFWLVILWIDVVFIVALTFLISYWLKVKEDTKKRQTLLFIFAVLIPIVGGSITNGIMPILHIEVFPAAILLTSVMSLIITYAILRYKLFVISPATVVSNVVGTMNEALIAFNPSYVIEFVNNAVKELFDFNKEELIGKSIRMLMPGDKDWRLFRERIIEPLNRQDSISAQEIDFVDKHHESVSVSFSGSNLRDSKGNKIGVVGVATDVREIKKLLNSMSAERNKLDVILSSIVEGIIAIDRSCKIILFNNAAEKITGLNAKDMLQKNAEIVLPMDSPEGKINVKDFIYKGKEKEDTVTGIKKNVRITRGDGKEVYVDLVGSSIKEAEDINLGAIILLHDISKEKELEEMKLDFVSMAAHELRTPLTSIRGYLSVLQEELGTILDKEQRSFLDKAFISSSQLAALVENLLSVSRIERGALRIEVEPTDWEPIVHEAVNNFDPQSKEKDIKISIKFQEKKLPKVLVDKFRISEVLSNLIANAISYTHPGGNITISAIQKGKEVETSVADTGQGIPESAIPKLFTKFFRVSGVLEQGSKGTGLGLYISKAIVDMHGGKIWVKSALGKGSIFSFKIPTASQSAIKGLENTKTKRTFIKANQKLVTPIAQG</sequence>
<dbReference type="SUPFAM" id="SSF55874">
    <property type="entry name" value="ATPase domain of HSP90 chaperone/DNA topoisomerase II/histidine kinase"/>
    <property type="match status" value="1"/>
</dbReference>
<name>A0A1G1WCK8_9BACT</name>
<evidence type="ECO:0000256" key="7">
    <source>
        <dbReference type="ARBA" id="ARBA00022679"/>
    </source>
</evidence>
<feature type="domain" description="PAC" evidence="16">
    <location>
        <begin position="361"/>
        <end position="413"/>
    </location>
</feature>
<dbReference type="PROSITE" id="PS50112">
    <property type="entry name" value="PAS"/>
    <property type="match status" value="2"/>
</dbReference>
<dbReference type="InterPro" id="IPR036890">
    <property type="entry name" value="HATPase_C_sf"/>
</dbReference>
<dbReference type="Gene3D" id="1.10.287.130">
    <property type="match status" value="1"/>
</dbReference>
<evidence type="ECO:0000313" key="18">
    <source>
        <dbReference type="Proteomes" id="UP000178162"/>
    </source>
</evidence>
<keyword evidence="5" id="KW-1003">Cell membrane</keyword>
<feature type="transmembrane region" description="Helical" evidence="13">
    <location>
        <begin position="21"/>
        <end position="41"/>
    </location>
</feature>